<dbReference type="GO" id="GO:0016747">
    <property type="term" value="F:acyltransferase activity, transferring groups other than amino-acyl groups"/>
    <property type="evidence" value="ECO:0007669"/>
    <property type="project" value="InterPro"/>
</dbReference>
<dbReference type="Proteomes" id="UP000218418">
    <property type="component" value="Chromosome"/>
</dbReference>
<feature type="domain" description="N-acetyltransferase" evidence="1">
    <location>
        <begin position="4"/>
        <end position="205"/>
    </location>
</feature>
<dbReference type="InterPro" id="IPR000182">
    <property type="entry name" value="GNAT_dom"/>
</dbReference>
<evidence type="ECO:0000313" key="2">
    <source>
        <dbReference type="EMBL" id="BAY82153.1"/>
    </source>
</evidence>
<accession>A0A1Z4LLN6</accession>
<organism evidence="2 3">
    <name type="scientific">Calothrix parasitica NIES-267</name>
    <dbReference type="NCBI Taxonomy" id="1973488"/>
    <lineage>
        <taxon>Bacteria</taxon>
        <taxon>Bacillati</taxon>
        <taxon>Cyanobacteriota</taxon>
        <taxon>Cyanophyceae</taxon>
        <taxon>Nostocales</taxon>
        <taxon>Calotrichaceae</taxon>
        <taxon>Calothrix</taxon>
    </lineage>
</organism>
<dbReference type="InterPro" id="IPR052523">
    <property type="entry name" value="Trichothecene_AcTrans"/>
</dbReference>
<dbReference type="AlphaFoldDB" id="A0A1Z4LLN6"/>
<dbReference type="PROSITE" id="PS51186">
    <property type="entry name" value="GNAT"/>
    <property type="match status" value="1"/>
</dbReference>
<evidence type="ECO:0000259" key="1">
    <source>
        <dbReference type="PROSITE" id="PS51186"/>
    </source>
</evidence>
<dbReference type="Pfam" id="PF13673">
    <property type="entry name" value="Acetyltransf_10"/>
    <property type="match status" value="1"/>
</dbReference>
<proteinExistence type="predicted"/>
<dbReference type="EMBL" id="AP018227">
    <property type="protein sequence ID" value="BAY82153.1"/>
    <property type="molecule type" value="Genomic_DNA"/>
</dbReference>
<dbReference type="OrthoDB" id="9775804at2"/>
<keyword evidence="3" id="KW-1185">Reference proteome</keyword>
<dbReference type="CDD" id="cd04301">
    <property type="entry name" value="NAT_SF"/>
    <property type="match status" value="1"/>
</dbReference>
<gene>
    <name evidence="2" type="ORF">NIES267_16320</name>
</gene>
<dbReference type="SUPFAM" id="SSF55729">
    <property type="entry name" value="Acyl-CoA N-acyltransferases (Nat)"/>
    <property type="match status" value="1"/>
</dbReference>
<evidence type="ECO:0000313" key="3">
    <source>
        <dbReference type="Proteomes" id="UP000218418"/>
    </source>
</evidence>
<dbReference type="InterPro" id="IPR016181">
    <property type="entry name" value="Acyl_CoA_acyltransferase"/>
</dbReference>
<dbReference type="PANTHER" id="PTHR42791:SF1">
    <property type="entry name" value="N-ACETYLTRANSFERASE DOMAIN-CONTAINING PROTEIN"/>
    <property type="match status" value="1"/>
</dbReference>
<dbReference type="Gene3D" id="3.40.630.30">
    <property type="match status" value="1"/>
</dbReference>
<reference evidence="2 3" key="1">
    <citation type="submission" date="2017-06" db="EMBL/GenBank/DDBJ databases">
        <title>Genome sequencing of cyanobaciteial culture collection at National Institute for Environmental Studies (NIES).</title>
        <authorList>
            <person name="Hirose Y."/>
            <person name="Shimura Y."/>
            <person name="Fujisawa T."/>
            <person name="Nakamura Y."/>
            <person name="Kawachi M."/>
        </authorList>
    </citation>
    <scope>NUCLEOTIDE SEQUENCE [LARGE SCALE GENOMIC DNA]</scope>
    <source>
        <strain evidence="2 3">NIES-267</strain>
    </source>
</reference>
<keyword evidence="2" id="KW-0808">Transferase</keyword>
<sequence>MSTIEITSLNAKYREKIIEIITDGFENYPLMQYFFGDSHKQSVRHLSQFICDEEPEDDKFQLIGAFVEGDLQGIAYISLPQNEDNNHDVETTPTPSEQRFVELIGEKAFTRVEKYINLKKANKISSPHFYINTFAVNPQNQGKGIGSAILSHIHQMSEQHPDSQGVVLDTQTEINVGYYQRFGYSISNTVELENVNNWFMFQPNKR</sequence>
<name>A0A1Z4LLN6_9CYAN</name>
<protein>
    <submittedName>
        <fullName evidence="2">GCN5-related N-acetyltransferase</fullName>
    </submittedName>
</protein>
<dbReference type="PANTHER" id="PTHR42791">
    <property type="entry name" value="GNAT FAMILY ACETYLTRANSFERASE"/>
    <property type="match status" value="1"/>
</dbReference>